<dbReference type="Proteomes" id="UP000273828">
    <property type="component" value="Unassembled WGS sequence"/>
</dbReference>
<proteinExistence type="predicted"/>
<gene>
    <name evidence="1" type="ORF">EA462_05145</name>
</gene>
<dbReference type="EMBL" id="REFY01000002">
    <property type="protein sequence ID" value="RQG91363.1"/>
    <property type="molecule type" value="Genomic_DNA"/>
</dbReference>
<accession>A0A3N6LPH1</accession>
<comment type="caution">
    <text evidence="1">The sequence shown here is derived from an EMBL/GenBank/DDBJ whole genome shotgun (WGS) entry which is preliminary data.</text>
</comment>
<evidence type="ECO:0000313" key="2">
    <source>
        <dbReference type="Proteomes" id="UP000273828"/>
    </source>
</evidence>
<organism evidence="1 2">
    <name type="scientific">Natrarchaeobius halalkaliphilus</name>
    <dbReference type="NCBI Taxonomy" id="1679091"/>
    <lineage>
        <taxon>Archaea</taxon>
        <taxon>Methanobacteriati</taxon>
        <taxon>Methanobacteriota</taxon>
        <taxon>Stenosarchaea group</taxon>
        <taxon>Halobacteria</taxon>
        <taxon>Halobacteriales</taxon>
        <taxon>Natrialbaceae</taxon>
        <taxon>Natrarchaeobius</taxon>
    </lineage>
</organism>
<dbReference type="AlphaFoldDB" id="A0A3N6LPH1"/>
<evidence type="ECO:0000313" key="1">
    <source>
        <dbReference type="EMBL" id="RQG91363.1"/>
    </source>
</evidence>
<sequence length="63" mass="7289">MTVEIPIHSNSSGQYRACSRQFANERAVTYNDCDSQTTDERYRQARPYVVSRNQRTITATSRT</sequence>
<keyword evidence="2" id="KW-1185">Reference proteome</keyword>
<name>A0A3N6LPH1_9EURY</name>
<protein>
    <submittedName>
        <fullName evidence="1">Uncharacterized protein</fullName>
    </submittedName>
</protein>
<reference evidence="1 2" key="1">
    <citation type="submission" date="2018-10" db="EMBL/GenBank/DDBJ databases">
        <title>Natrarchaeobius chitinivorans gen. nov., sp. nov., and Natrarchaeobius haloalkaliphilus sp. nov., alkaliphilic, chitin-utilizing haloarchaea from hypersaline alkaline lakes.</title>
        <authorList>
            <person name="Sorokin D.Y."/>
            <person name="Elcheninov A.G."/>
            <person name="Kostrikina N.A."/>
            <person name="Bale N.J."/>
            <person name="Sinninghe Damste J.S."/>
            <person name="Khijniak T.V."/>
            <person name="Kublanov I.V."/>
            <person name="Toshchakov S.V."/>
        </authorList>
    </citation>
    <scope>NUCLEOTIDE SEQUENCE [LARGE SCALE GENOMIC DNA]</scope>
    <source>
        <strain evidence="1 2">AArcht-Sl</strain>
    </source>
</reference>